<dbReference type="SUPFAM" id="SSF53933">
    <property type="entry name" value="Microbial ribonucleases"/>
    <property type="match status" value="1"/>
</dbReference>
<gene>
    <name evidence="7" type="ORF">C2857_007608</name>
</gene>
<protein>
    <submittedName>
        <fullName evidence="7">Uncharacterized protein</fullName>
    </submittedName>
</protein>
<keyword evidence="1" id="KW-0540">Nuclease</keyword>
<dbReference type="GO" id="GO:0003723">
    <property type="term" value="F:RNA binding"/>
    <property type="evidence" value="ECO:0007669"/>
    <property type="project" value="InterPro"/>
</dbReference>
<evidence type="ECO:0000256" key="4">
    <source>
        <dbReference type="ARBA" id="ARBA00023157"/>
    </source>
</evidence>
<evidence type="ECO:0000256" key="6">
    <source>
        <dbReference type="SAM" id="SignalP"/>
    </source>
</evidence>
<keyword evidence="5" id="KW-0456">Lyase</keyword>
<keyword evidence="4" id="KW-1015">Disulfide bond</keyword>
<dbReference type="InterPro" id="IPR000026">
    <property type="entry name" value="N1-like"/>
</dbReference>
<keyword evidence="3" id="KW-0378">Hydrolase</keyword>
<dbReference type="Pfam" id="PF00545">
    <property type="entry name" value="Ribonuclease"/>
    <property type="match status" value="1"/>
</dbReference>
<dbReference type="PANTHER" id="PTHR42104">
    <property type="entry name" value="EXTRACELLULAR GUANYL-SPECIFIC RIBONUCLEASE RNTA (AFU_ORTHOLOGUE AFUA_4G03230)"/>
    <property type="match status" value="1"/>
</dbReference>
<proteinExistence type="predicted"/>
<evidence type="ECO:0000256" key="1">
    <source>
        <dbReference type="ARBA" id="ARBA00022722"/>
    </source>
</evidence>
<dbReference type="Gene3D" id="3.10.450.30">
    <property type="entry name" value="Microbial ribonucleases"/>
    <property type="match status" value="1"/>
</dbReference>
<evidence type="ECO:0000313" key="8">
    <source>
        <dbReference type="Proteomes" id="UP000594364"/>
    </source>
</evidence>
<dbReference type="PANTHER" id="PTHR42104:SF2">
    <property type="entry name" value="GUANYL-SPECIFIC RIBONUCLEASE, PUTATIVE (AFU_ORTHOLOGUE AFUA_4G01200)-RELATED"/>
    <property type="match status" value="1"/>
</dbReference>
<keyword evidence="2" id="KW-0255">Endonuclease</keyword>
<dbReference type="OrthoDB" id="5425539at2759"/>
<sequence>MRLPLAFFLSLVAIVAAADDSATCGSTEYSSDAVAEASDAACRMVKDGNAVGSNSYPHQYKNFEKFDLRSQGGPFYEFPILSNGRVYSGGTPGPDRVIITRDCRTAGVLTHRGASGNAFRECNIRTSASSAVIVGSQSVPAFCSAMIMFAFFA</sequence>
<accession>A0A7S9PUU2</accession>
<organism evidence="7 8">
    <name type="scientific">Epichloe festucae (strain Fl1)</name>
    <dbReference type="NCBI Taxonomy" id="877507"/>
    <lineage>
        <taxon>Eukaryota</taxon>
        <taxon>Fungi</taxon>
        <taxon>Dikarya</taxon>
        <taxon>Ascomycota</taxon>
        <taxon>Pezizomycotina</taxon>
        <taxon>Sordariomycetes</taxon>
        <taxon>Hypocreomycetidae</taxon>
        <taxon>Hypocreales</taxon>
        <taxon>Clavicipitaceae</taxon>
        <taxon>Epichloe</taxon>
    </lineage>
</organism>
<dbReference type="CDD" id="cd00606">
    <property type="entry name" value="fungal_RNase"/>
    <property type="match status" value="1"/>
</dbReference>
<evidence type="ECO:0000313" key="7">
    <source>
        <dbReference type="EMBL" id="QPG98437.1"/>
    </source>
</evidence>
<evidence type="ECO:0000256" key="3">
    <source>
        <dbReference type="ARBA" id="ARBA00022801"/>
    </source>
</evidence>
<feature type="chain" id="PRO_5034388419" evidence="6">
    <location>
        <begin position="18"/>
        <end position="153"/>
    </location>
</feature>
<feature type="signal peptide" evidence="6">
    <location>
        <begin position="1"/>
        <end position="17"/>
    </location>
</feature>
<dbReference type="InterPro" id="IPR016191">
    <property type="entry name" value="Ribonuclease/ribotoxin"/>
</dbReference>
<reference evidence="7 8" key="1">
    <citation type="journal article" date="2018" name="PLoS Genet.">
        <title>Repeat elements organise 3D genome structure and mediate transcription in the filamentous fungus Epichloe festucae.</title>
        <authorList>
            <person name="Winter D.J."/>
            <person name="Ganley A.R.D."/>
            <person name="Young C.A."/>
            <person name="Liachko I."/>
            <person name="Schardl C.L."/>
            <person name="Dupont P.Y."/>
            <person name="Berry D."/>
            <person name="Ram A."/>
            <person name="Scott B."/>
            <person name="Cox M.P."/>
        </authorList>
    </citation>
    <scope>NUCLEOTIDE SEQUENCE [LARGE SCALE GENOMIC DNA]</scope>
    <source>
        <strain evidence="7 8">Fl1</strain>
    </source>
</reference>
<dbReference type="Proteomes" id="UP000594364">
    <property type="component" value="Chromosome 2"/>
</dbReference>
<evidence type="ECO:0000256" key="5">
    <source>
        <dbReference type="ARBA" id="ARBA00023239"/>
    </source>
</evidence>
<dbReference type="AlphaFoldDB" id="A0A7S9PUU2"/>
<evidence type="ECO:0000256" key="2">
    <source>
        <dbReference type="ARBA" id="ARBA00022759"/>
    </source>
</evidence>
<name>A0A7S9PUU2_EPIFF</name>
<dbReference type="GO" id="GO:0046589">
    <property type="term" value="F:ribonuclease T1 activity"/>
    <property type="evidence" value="ECO:0007669"/>
    <property type="project" value="UniProtKB-EC"/>
</dbReference>
<keyword evidence="6" id="KW-0732">Signal</keyword>
<dbReference type="EMBL" id="CP031386">
    <property type="protein sequence ID" value="QPG98437.1"/>
    <property type="molecule type" value="Genomic_DNA"/>
</dbReference>
<keyword evidence="8" id="KW-1185">Reference proteome</keyword>
<dbReference type="GO" id="GO:0016787">
    <property type="term" value="F:hydrolase activity"/>
    <property type="evidence" value="ECO:0007669"/>
    <property type="project" value="UniProtKB-KW"/>
</dbReference>